<evidence type="ECO:0000313" key="3">
    <source>
        <dbReference type="Proteomes" id="UP001218218"/>
    </source>
</evidence>
<sequence>MGGCGSSFSIEDRERAAREGGGRQGAETNGSCASDALLRTFLDKRSTTDASSLFVPSLRMPWRAAATEYLPRAAARGQYSGRRTTGTGTDAEFEFLHIMLPPHEFYPFYSELPPPLLVRDQNLHVQVAHRRRIKSTKSKGLGSYNIRGTSRQSGRPRGQDASCAAAAALTDWILQQLIWCDASETGSSSGNKFVARKSSTGFE</sequence>
<accession>A0AAD6Z5R3</accession>
<name>A0AAD6Z5R3_9AGAR</name>
<organism evidence="2 3">
    <name type="scientific">Mycena albidolilacea</name>
    <dbReference type="NCBI Taxonomy" id="1033008"/>
    <lineage>
        <taxon>Eukaryota</taxon>
        <taxon>Fungi</taxon>
        <taxon>Dikarya</taxon>
        <taxon>Basidiomycota</taxon>
        <taxon>Agaricomycotina</taxon>
        <taxon>Agaricomycetes</taxon>
        <taxon>Agaricomycetidae</taxon>
        <taxon>Agaricales</taxon>
        <taxon>Marasmiineae</taxon>
        <taxon>Mycenaceae</taxon>
        <taxon>Mycena</taxon>
    </lineage>
</organism>
<feature type="region of interest" description="Disordered" evidence="1">
    <location>
        <begin position="140"/>
        <end position="159"/>
    </location>
</feature>
<gene>
    <name evidence="2" type="ORF">DFH08DRAFT_944288</name>
</gene>
<feature type="compositionally biased region" description="Basic and acidic residues" evidence="1">
    <location>
        <begin position="10"/>
        <end position="21"/>
    </location>
</feature>
<protein>
    <submittedName>
        <fullName evidence="2">Uncharacterized protein</fullName>
    </submittedName>
</protein>
<reference evidence="2" key="1">
    <citation type="submission" date="2023-03" db="EMBL/GenBank/DDBJ databases">
        <title>Massive genome expansion in bonnet fungi (Mycena s.s.) driven by repeated elements and novel gene families across ecological guilds.</title>
        <authorList>
            <consortium name="Lawrence Berkeley National Laboratory"/>
            <person name="Harder C.B."/>
            <person name="Miyauchi S."/>
            <person name="Viragh M."/>
            <person name="Kuo A."/>
            <person name="Thoen E."/>
            <person name="Andreopoulos B."/>
            <person name="Lu D."/>
            <person name="Skrede I."/>
            <person name="Drula E."/>
            <person name="Henrissat B."/>
            <person name="Morin E."/>
            <person name="Kohler A."/>
            <person name="Barry K."/>
            <person name="LaButti K."/>
            <person name="Morin E."/>
            <person name="Salamov A."/>
            <person name="Lipzen A."/>
            <person name="Mereny Z."/>
            <person name="Hegedus B."/>
            <person name="Baldrian P."/>
            <person name="Stursova M."/>
            <person name="Weitz H."/>
            <person name="Taylor A."/>
            <person name="Grigoriev I.V."/>
            <person name="Nagy L.G."/>
            <person name="Martin F."/>
            <person name="Kauserud H."/>
        </authorList>
    </citation>
    <scope>NUCLEOTIDE SEQUENCE</scope>
    <source>
        <strain evidence="2">CBHHK002</strain>
    </source>
</reference>
<evidence type="ECO:0000256" key="1">
    <source>
        <dbReference type="SAM" id="MobiDB-lite"/>
    </source>
</evidence>
<comment type="caution">
    <text evidence="2">The sequence shown here is derived from an EMBL/GenBank/DDBJ whole genome shotgun (WGS) entry which is preliminary data.</text>
</comment>
<dbReference type="EMBL" id="JARIHO010000083">
    <property type="protein sequence ID" value="KAJ7309192.1"/>
    <property type="molecule type" value="Genomic_DNA"/>
</dbReference>
<proteinExistence type="predicted"/>
<evidence type="ECO:0000313" key="2">
    <source>
        <dbReference type="EMBL" id="KAJ7309192.1"/>
    </source>
</evidence>
<dbReference type="Proteomes" id="UP001218218">
    <property type="component" value="Unassembled WGS sequence"/>
</dbReference>
<feature type="region of interest" description="Disordered" evidence="1">
    <location>
        <begin position="1"/>
        <end position="29"/>
    </location>
</feature>
<dbReference type="AlphaFoldDB" id="A0AAD6Z5R3"/>
<keyword evidence="3" id="KW-1185">Reference proteome</keyword>